<dbReference type="InterPro" id="IPR029063">
    <property type="entry name" value="SAM-dependent_MTases_sf"/>
</dbReference>
<keyword evidence="1" id="KW-0489">Methyltransferase</keyword>
<sequence length="215" mass="25602">MNCPLCDGTSIPFYQNRFRSYLACKSCDAIFMDKQFWPNPECEKKRYLEHNNDIYDLGYQNFLKPIVEKIIQFQTVSDKGLDFGAGPGPVVQYLLRQHGHSVSLYDPYFHPYPELLNESYDYVVLTEVVEHFHSPKKEFQTLASMLQPNGRLYIVTHPYDESINFDKWYYKNDQTHTFFYTKKSFLWIKETYGFQNLIIENRMIILEKQTNPDPK</sequence>
<dbReference type="CDD" id="cd02440">
    <property type="entry name" value="AdoMet_MTases"/>
    <property type="match status" value="1"/>
</dbReference>
<accession>A0A4Z1A0R8</accession>
<dbReference type="GO" id="GO:0008168">
    <property type="term" value="F:methyltransferase activity"/>
    <property type="evidence" value="ECO:0007669"/>
    <property type="project" value="UniProtKB-KW"/>
</dbReference>
<dbReference type="AlphaFoldDB" id="A0A4Z1A0R8"/>
<evidence type="ECO:0000313" key="1">
    <source>
        <dbReference type="EMBL" id="TGL67575.1"/>
    </source>
</evidence>
<organism evidence="1 2">
    <name type="scientific">Leptospira jelokensis</name>
    <dbReference type="NCBI Taxonomy" id="2484931"/>
    <lineage>
        <taxon>Bacteria</taxon>
        <taxon>Pseudomonadati</taxon>
        <taxon>Spirochaetota</taxon>
        <taxon>Spirochaetia</taxon>
        <taxon>Leptospirales</taxon>
        <taxon>Leptospiraceae</taxon>
        <taxon>Leptospira</taxon>
    </lineage>
</organism>
<dbReference type="Proteomes" id="UP000297567">
    <property type="component" value="Unassembled WGS sequence"/>
</dbReference>
<dbReference type="SUPFAM" id="SSF53335">
    <property type="entry name" value="S-adenosyl-L-methionine-dependent methyltransferases"/>
    <property type="match status" value="1"/>
</dbReference>
<proteinExistence type="predicted"/>
<name>A0A4Z1A0R8_9LEPT</name>
<comment type="caution">
    <text evidence="1">The sequence shown here is derived from an EMBL/GenBank/DDBJ whole genome shotgun (WGS) entry which is preliminary data.</text>
</comment>
<protein>
    <submittedName>
        <fullName evidence="1">Class I SAM-dependent methyltransferase</fullName>
    </submittedName>
</protein>
<keyword evidence="2" id="KW-1185">Reference proteome</keyword>
<gene>
    <name evidence="1" type="ORF">EHQ62_09255</name>
</gene>
<evidence type="ECO:0000313" key="2">
    <source>
        <dbReference type="Proteomes" id="UP000297567"/>
    </source>
</evidence>
<reference evidence="1" key="1">
    <citation type="journal article" date="2019" name="PLoS Negl. Trop. Dis.">
        <title>Revisiting the worldwide diversity of Leptospira species in the environment.</title>
        <authorList>
            <person name="Vincent A.T."/>
            <person name="Schiettekatte O."/>
            <person name="Bourhy P."/>
            <person name="Veyrier F.J."/>
            <person name="Picardeau M."/>
        </authorList>
    </citation>
    <scope>NUCLEOTIDE SEQUENCE [LARGE SCALE GENOMIC DNA]</scope>
    <source>
        <strain evidence="1">201702451</strain>
    </source>
</reference>
<dbReference type="GO" id="GO:0032259">
    <property type="term" value="P:methylation"/>
    <property type="evidence" value="ECO:0007669"/>
    <property type="project" value="UniProtKB-KW"/>
</dbReference>
<dbReference type="EMBL" id="RQGH01000023">
    <property type="protein sequence ID" value="TGL67575.1"/>
    <property type="molecule type" value="Genomic_DNA"/>
</dbReference>
<dbReference type="Gene3D" id="3.40.50.150">
    <property type="entry name" value="Vaccinia Virus protein VP39"/>
    <property type="match status" value="1"/>
</dbReference>
<dbReference type="Pfam" id="PF13489">
    <property type="entry name" value="Methyltransf_23"/>
    <property type="match status" value="1"/>
</dbReference>
<keyword evidence="1" id="KW-0808">Transferase</keyword>
<dbReference type="RefSeq" id="WP_135642129.1">
    <property type="nucleotide sequence ID" value="NZ_RQGH01000023.1"/>
</dbReference>